<keyword evidence="4" id="KW-1185">Reference proteome</keyword>
<dbReference type="Proteomes" id="UP000765507">
    <property type="component" value="Unassembled WGS sequence"/>
</dbReference>
<feature type="non-terminal residue" evidence="3">
    <location>
        <position position="1"/>
    </location>
</feature>
<evidence type="ECO:0000313" key="4">
    <source>
        <dbReference type="Proteomes" id="UP000765507"/>
    </source>
</evidence>
<accession>A0A8T1RWU3</accession>
<comment type="caution">
    <text evidence="3">The sequence shown here is derived from an EMBL/GenBank/DDBJ whole genome shotgun (WGS) entry which is preliminary data.</text>
</comment>
<proteinExistence type="predicted"/>
<keyword evidence="1" id="KW-0479">Metal-binding</keyword>
<dbReference type="AlphaFoldDB" id="A0A8T1RWU3"/>
<organism evidence="3 4">
    <name type="scientific">Chelydra serpentina</name>
    <name type="common">Snapping turtle</name>
    <name type="synonym">Testudo serpentina</name>
    <dbReference type="NCBI Taxonomy" id="8475"/>
    <lineage>
        <taxon>Eukaryota</taxon>
        <taxon>Metazoa</taxon>
        <taxon>Chordata</taxon>
        <taxon>Craniata</taxon>
        <taxon>Vertebrata</taxon>
        <taxon>Euteleostomi</taxon>
        <taxon>Archelosauria</taxon>
        <taxon>Testudinata</taxon>
        <taxon>Testudines</taxon>
        <taxon>Cryptodira</taxon>
        <taxon>Durocryptodira</taxon>
        <taxon>Americhelydia</taxon>
        <taxon>Chelydroidea</taxon>
        <taxon>Chelydridae</taxon>
        <taxon>Chelydra</taxon>
    </lineage>
</organism>
<dbReference type="PANTHER" id="PTHR45819">
    <property type="entry name" value="CENTAURIN-GAMMA-1A"/>
    <property type="match status" value="1"/>
</dbReference>
<evidence type="ECO:0000313" key="3">
    <source>
        <dbReference type="EMBL" id="KAG6921061.1"/>
    </source>
</evidence>
<keyword evidence="1" id="KW-0862">Zinc</keyword>
<dbReference type="Gene3D" id="3.40.50.300">
    <property type="entry name" value="P-loop containing nucleotide triphosphate hydrolases"/>
    <property type="match status" value="1"/>
</dbReference>
<sequence length="174" mass="17713">EGGAAWSWRVLGKVLEGAGEVTPVTEPGTYGGGWAQSRPCAAPPSASGPGSRGPEQGRAGSWPLCWEGGCGSLPSVDGVGAQGVPVGRGQGRVGMLGAEDSSPQPGLTASFLCSADSFVNSQEWTLSRSVPELKVGIVGNLSSGKSALVHRYLTGTYVQEESPEGKGLSPSWGW</sequence>
<keyword evidence="1" id="KW-0863">Zinc-finger</keyword>
<dbReference type="OrthoDB" id="6136903at2759"/>
<dbReference type="GO" id="GO:0005096">
    <property type="term" value="F:GTPase activator activity"/>
    <property type="evidence" value="ECO:0007669"/>
    <property type="project" value="TreeGrafter"/>
</dbReference>
<dbReference type="InterPro" id="IPR027417">
    <property type="entry name" value="P-loop_NTPase"/>
</dbReference>
<feature type="compositionally biased region" description="Low complexity" evidence="2">
    <location>
        <begin position="37"/>
        <end position="54"/>
    </location>
</feature>
<dbReference type="EMBL" id="JAHGAV010002842">
    <property type="protein sequence ID" value="KAG6921061.1"/>
    <property type="molecule type" value="Genomic_DNA"/>
</dbReference>
<feature type="region of interest" description="Disordered" evidence="2">
    <location>
        <begin position="21"/>
        <end position="60"/>
    </location>
</feature>
<dbReference type="InterPro" id="IPR051282">
    <property type="entry name" value="Arf-GAP_GTPase_ANK_PH"/>
</dbReference>
<dbReference type="PANTHER" id="PTHR45819:SF5">
    <property type="entry name" value="CENTAURIN-GAMMA-1A"/>
    <property type="match status" value="1"/>
</dbReference>
<protein>
    <submittedName>
        <fullName evidence="3">ArfGAP with GTPase domain, ankyrin repeat and PH domain 3</fullName>
    </submittedName>
</protein>
<gene>
    <name evidence="3" type="ORF">G0U57_010650</name>
</gene>
<evidence type="ECO:0000256" key="1">
    <source>
        <dbReference type="ARBA" id="ARBA00022771"/>
    </source>
</evidence>
<evidence type="ECO:0000256" key="2">
    <source>
        <dbReference type="SAM" id="MobiDB-lite"/>
    </source>
</evidence>
<reference evidence="3 4" key="1">
    <citation type="journal article" date="2020" name="G3 (Bethesda)">
        <title>Draft Genome of the Common Snapping Turtle, Chelydra serpentina, a Model for Phenotypic Plasticity in Reptiles.</title>
        <authorList>
            <person name="Das D."/>
            <person name="Singh S.K."/>
            <person name="Bierstedt J."/>
            <person name="Erickson A."/>
            <person name="Galli G.L.J."/>
            <person name="Crossley D.A. 2nd"/>
            <person name="Rhen T."/>
        </authorList>
    </citation>
    <scope>NUCLEOTIDE SEQUENCE [LARGE SCALE GENOMIC DNA]</scope>
    <source>
        <strain evidence="3">KW</strain>
    </source>
</reference>
<feature type="non-terminal residue" evidence="3">
    <location>
        <position position="174"/>
    </location>
</feature>
<dbReference type="GO" id="GO:0003924">
    <property type="term" value="F:GTPase activity"/>
    <property type="evidence" value="ECO:0007669"/>
    <property type="project" value="TreeGrafter"/>
</dbReference>
<name>A0A8T1RWU3_CHESE</name>
<dbReference type="GO" id="GO:0008270">
    <property type="term" value="F:zinc ion binding"/>
    <property type="evidence" value="ECO:0007669"/>
    <property type="project" value="UniProtKB-KW"/>
</dbReference>